<organism evidence="2 3">
    <name type="scientific">Desmophyllum pertusum</name>
    <dbReference type="NCBI Taxonomy" id="174260"/>
    <lineage>
        <taxon>Eukaryota</taxon>
        <taxon>Metazoa</taxon>
        <taxon>Cnidaria</taxon>
        <taxon>Anthozoa</taxon>
        <taxon>Hexacorallia</taxon>
        <taxon>Scleractinia</taxon>
        <taxon>Caryophylliina</taxon>
        <taxon>Caryophylliidae</taxon>
        <taxon>Desmophyllum</taxon>
    </lineage>
</organism>
<evidence type="ECO:0000256" key="1">
    <source>
        <dbReference type="SAM" id="MobiDB-lite"/>
    </source>
</evidence>
<protein>
    <submittedName>
        <fullName evidence="2">Uncharacterized protein</fullName>
    </submittedName>
</protein>
<keyword evidence="3" id="KW-1185">Reference proteome</keyword>
<dbReference type="EMBL" id="MU827779">
    <property type="protein sequence ID" value="KAJ7339570.1"/>
    <property type="molecule type" value="Genomic_DNA"/>
</dbReference>
<proteinExistence type="predicted"/>
<sequence length="216" mass="24631">MRKLDALLDKLPAFNTRKCEQSRNGSQKSPWKNGKESKDLTKATRMISNTSAFSICSVNPRVFGLVYNKYYFCSRLRYLNTSDDNEEVVAVKALQGCRFLAIFGPERYGGSNCIGSKRFLGEQKSIRSGSTRYGEIKDKQSKVDRVKQLSLEIENETIDPEVNQPFVKIADALTERWNKNKEMLENYGEKDAGSKASSSNCCIMFMKKRLVPVWYS</sequence>
<comment type="caution">
    <text evidence="2">The sequence shown here is derived from an EMBL/GenBank/DDBJ whole genome shotgun (WGS) entry which is preliminary data.</text>
</comment>
<gene>
    <name evidence="2" type="ORF">OS493_005971</name>
</gene>
<reference evidence="2" key="1">
    <citation type="submission" date="2023-01" db="EMBL/GenBank/DDBJ databases">
        <title>Genome assembly of the deep-sea coral Lophelia pertusa.</title>
        <authorList>
            <person name="Herrera S."/>
            <person name="Cordes E."/>
        </authorList>
    </citation>
    <scope>NUCLEOTIDE SEQUENCE</scope>
    <source>
        <strain evidence="2">USNM1676648</strain>
        <tissue evidence="2">Polyp</tissue>
    </source>
</reference>
<evidence type="ECO:0000313" key="2">
    <source>
        <dbReference type="EMBL" id="KAJ7339570.1"/>
    </source>
</evidence>
<feature type="region of interest" description="Disordered" evidence="1">
    <location>
        <begin position="18"/>
        <end position="37"/>
    </location>
</feature>
<evidence type="ECO:0000313" key="3">
    <source>
        <dbReference type="Proteomes" id="UP001163046"/>
    </source>
</evidence>
<dbReference type="OrthoDB" id="5982953at2759"/>
<accession>A0A9W9YFM4</accession>
<name>A0A9W9YFM4_9CNID</name>
<dbReference type="AlphaFoldDB" id="A0A9W9YFM4"/>
<dbReference type="Proteomes" id="UP001163046">
    <property type="component" value="Unassembled WGS sequence"/>
</dbReference>